<accession>A0A0L0NK13</accession>
<protein>
    <submittedName>
        <fullName evidence="1">Uncharacterized protein</fullName>
    </submittedName>
</protein>
<gene>
    <name evidence="1" type="ORF">TOPH_01163</name>
</gene>
<feature type="non-terminal residue" evidence="1">
    <location>
        <position position="1"/>
    </location>
</feature>
<feature type="non-terminal residue" evidence="1">
    <location>
        <position position="206"/>
    </location>
</feature>
<keyword evidence="2" id="KW-1185">Reference proteome</keyword>
<evidence type="ECO:0000313" key="2">
    <source>
        <dbReference type="Proteomes" id="UP000036947"/>
    </source>
</evidence>
<dbReference type="Proteomes" id="UP000036947">
    <property type="component" value="Unassembled WGS sequence"/>
</dbReference>
<comment type="caution">
    <text evidence="1">The sequence shown here is derived from an EMBL/GenBank/DDBJ whole genome shotgun (WGS) entry which is preliminary data.</text>
</comment>
<dbReference type="EMBL" id="LFRF01000002">
    <property type="protein sequence ID" value="KND94451.1"/>
    <property type="molecule type" value="Genomic_DNA"/>
</dbReference>
<evidence type="ECO:0000313" key="1">
    <source>
        <dbReference type="EMBL" id="KND94451.1"/>
    </source>
</evidence>
<organism evidence="1 2">
    <name type="scientific">Tolypocladium ophioglossoides (strain CBS 100239)</name>
    <name type="common">Snaketongue truffleclub</name>
    <name type="synonym">Elaphocordyceps ophioglossoides</name>
    <dbReference type="NCBI Taxonomy" id="1163406"/>
    <lineage>
        <taxon>Eukaryota</taxon>
        <taxon>Fungi</taxon>
        <taxon>Dikarya</taxon>
        <taxon>Ascomycota</taxon>
        <taxon>Pezizomycotina</taxon>
        <taxon>Sordariomycetes</taxon>
        <taxon>Hypocreomycetidae</taxon>
        <taxon>Hypocreales</taxon>
        <taxon>Ophiocordycipitaceae</taxon>
        <taxon>Tolypocladium</taxon>
    </lineage>
</organism>
<proteinExistence type="predicted"/>
<reference evidence="1 2" key="1">
    <citation type="journal article" date="2015" name="BMC Genomics">
        <title>The genome of the truffle-parasite Tolypocladium ophioglossoides and the evolution of antifungal peptaibiotics.</title>
        <authorList>
            <person name="Quandt C.A."/>
            <person name="Bushley K.E."/>
            <person name="Spatafora J.W."/>
        </authorList>
    </citation>
    <scope>NUCLEOTIDE SEQUENCE [LARGE SCALE GENOMIC DNA]</scope>
    <source>
        <strain evidence="1 2">CBS 100239</strain>
    </source>
</reference>
<name>A0A0L0NK13_TOLOC</name>
<sequence length="206" mass="23374">FGPWIRNHIRRHPRDLASAPTTDTSYYPRPCCLAPNRPIFRAPYPWSLDLVTPTALTNYHSSSSPLSSSPHAFSRRNTEHLPVSHAPSQLETKYPPLLLPAEAQWCLSSCSGIHLAHQVSMHIDRFPSHRAPAGSFRVETQECFSLGHVWCRPPTKWMVDVNQQSLSVDWACQAWLLSTTWYSLQCMHSRGNEIVVVSRPKLPRVA</sequence>
<dbReference type="AlphaFoldDB" id="A0A0L0NK13"/>